<dbReference type="NCBIfam" id="TIGR00641">
    <property type="entry name" value="acid_CoA_mut_N"/>
    <property type="match status" value="1"/>
</dbReference>
<evidence type="ECO:0000256" key="1">
    <source>
        <dbReference type="ARBA" id="ARBA00023235"/>
    </source>
</evidence>
<comment type="caution">
    <text evidence="3">The sequence shown here is derived from an EMBL/GenBank/DDBJ whole genome shotgun (WGS) entry which is preliminary data.</text>
</comment>
<reference evidence="3 4" key="1">
    <citation type="journal article" date="2016" name="Environ. Microbiol.">
        <title>Genomic resolution of a cold subsurface aquifer community provides metabolic insights for novel microbes adapted to high CO concentrations.</title>
        <authorList>
            <person name="Probst A.J."/>
            <person name="Castelle C.J."/>
            <person name="Singh A."/>
            <person name="Brown C.T."/>
            <person name="Anantharaman K."/>
            <person name="Sharon I."/>
            <person name="Hug L.A."/>
            <person name="Burstein D."/>
            <person name="Emerson J.B."/>
            <person name="Thomas B.C."/>
            <person name="Banfield J.F."/>
        </authorList>
    </citation>
    <scope>NUCLEOTIDE SEQUENCE [LARGE SCALE GENOMIC DNA]</scope>
    <source>
        <strain evidence="3">CG2_30_54_11</strain>
    </source>
</reference>
<dbReference type="Proteomes" id="UP000183245">
    <property type="component" value="Unassembled WGS sequence"/>
</dbReference>
<organism evidence="3 4">
    <name type="scientific">Candidatus Wirthbacteria bacterium CG2_30_54_11</name>
    <dbReference type="NCBI Taxonomy" id="1817892"/>
    <lineage>
        <taxon>Bacteria</taxon>
        <taxon>Candidatus Wirthbacteria</taxon>
    </lineage>
</organism>
<protein>
    <submittedName>
        <fullName evidence="3">Methylmalonyl-CoA mutase</fullName>
    </submittedName>
</protein>
<dbReference type="InterPro" id="IPR016176">
    <property type="entry name" value="Cbl-dep_enz_cat"/>
</dbReference>
<dbReference type="GO" id="GO:0004494">
    <property type="term" value="F:methylmalonyl-CoA mutase activity"/>
    <property type="evidence" value="ECO:0007669"/>
    <property type="project" value="InterPro"/>
</dbReference>
<proteinExistence type="predicted"/>
<dbReference type="PANTHER" id="PTHR48101:SF1">
    <property type="entry name" value="METHYLMALONYL-COA MUTASE, LARGE SUBUNIT"/>
    <property type="match status" value="1"/>
</dbReference>
<gene>
    <name evidence="3" type="ORF">AUK40_01625</name>
</gene>
<name>A0A1J5INX2_9BACT</name>
<dbReference type="SUPFAM" id="SSF51703">
    <property type="entry name" value="Cobalamin (vitamin B12)-dependent enzymes"/>
    <property type="match status" value="1"/>
</dbReference>
<dbReference type="EMBL" id="MNZT01000028">
    <property type="protein sequence ID" value="OIP98419.1"/>
    <property type="molecule type" value="Genomic_DNA"/>
</dbReference>
<evidence type="ECO:0000313" key="3">
    <source>
        <dbReference type="EMBL" id="OIP98419.1"/>
    </source>
</evidence>
<evidence type="ECO:0000259" key="2">
    <source>
        <dbReference type="Pfam" id="PF01642"/>
    </source>
</evidence>
<dbReference type="AlphaFoldDB" id="A0A1J5INX2"/>
<keyword evidence="1" id="KW-0413">Isomerase</keyword>
<dbReference type="InterPro" id="IPR006099">
    <property type="entry name" value="MeMalonylCoA_mutase_a/b_cat"/>
</dbReference>
<dbReference type="GO" id="GO:0031419">
    <property type="term" value="F:cobalamin binding"/>
    <property type="evidence" value="ECO:0007669"/>
    <property type="project" value="InterPro"/>
</dbReference>
<dbReference type="InterPro" id="IPR006098">
    <property type="entry name" value="MMCoA_mutase_a_cat"/>
</dbReference>
<evidence type="ECO:0000313" key="4">
    <source>
        <dbReference type="Proteomes" id="UP000183245"/>
    </source>
</evidence>
<dbReference type="Pfam" id="PF01642">
    <property type="entry name" value="MM_CoA_mutase"/>
    <property type="match status" value="1"/>
</dbReference>
<dbReference type="PANTHER" id="PTHR48101">
    <property type="entry name" value="METHYLMALONYL-COA MUTASE, MITOCHONDRIAL-RELATED"/>
    <property type="match status" value="1"/>
</dbReference>
<sequence>MPARRQKKKLFAQWKNDTLKPFQKKTPERQLAFHTASDKNIEPVYTELDQDEPGFELPGEFPYTRGIYPTMYRGRLWTMRQYAGYGTAEETNKRNKYLLESGQTGLSIAFDLPTQLGYDSNHPMALGEVGRTGVVIDSLRDMEVLFDGIPLVGVSTSMTANAPAIVILAMYVALAEKQGAETKNLRGTIQNDILKEYISRNTYIFPPGPSLRLTTDIFETCAKHLPLWNMISISGYHIREAGANAVQELAFTFADAIEYIDAALTTGLEVDSFAQGLSFFFSSGSDLFEEIAKFRAARRIYATMMKDRYGARNPKSLTLKFHTQTAGSSLTAKEPYNNIVRVAYQALAAVLGGTQSLHTNSYDEALALPTTESVRIALRTQQILAYETGVPSTVDPLGGSYFIESLTDRMVTDVEQELSKIEKLGGMRLAIEDGYPQRTIMEQSYRTFKAIKDREQTVVGVNRFLTKQDEELEIDIHFHSPELEEVQLRSLEKLKQERPNKEVIISLMKLKDRIRRGGNLFSYVYDCVKCYATIGEICSVMREEFGEYQQRITL</sequence>
<dbReference type="Gene3D" id="3.20.20.240">
    <property type="entry name" value="Methylmalonyl-CoA mutase"/>
    <property type="match status" value="1"/>
</dbReference>
<dbReference type="STRING" id="1817892.AUK40_01625"/>
<accession>A0A1J5INX2</accession>
<feature type="domain" description="Methylmalonyl-CoA mutase alpha/beta chain catalytic" evidence="2">
    <location>
        <begin position="35"/>
        <end position="547"/>
    </location>
</feature>